<accession>A0A8X8VWP3</accession>
<reference evidence="2" key="1">
    <citation type="submission" date="2018-01" db="EMBL/GenBank/DDBJ databases">
        <authorList>
            <person name="Mao J.F."/>
        </authorList>
    </citation>
    <scope>NUCLEOTIDE SEQUENCE</scope>
    <source>
        <strain evidence="2">Huo1</strain>
        <tissue evidence="2">Leaf</tissue>
    </source>
</reference>
<organism evidence="2">
    <name type="scientific">Salvia splendens</name>
    <name type="common">Scarlet sage</name>
    <dbReference type="NCBI Taxonomy" id="180675"/>
    <lineage>
        <taxon>Eukaryota</taxon>
        <taxon>Viridiplantae</taxon>
        <taxon>Streptophyta</taxon>
        <taxon>Embryophyta</taxon>
        <taxon>Tracheophyta</taxon>
        <taxon>Spermatophyta</taxon>
        <taxon>Magnoliopsida</taxon>
        <taxon>eudicotyledons</taxon>
        <taxon>Gunneridae</taxon>
        <taxon>Pentapetalae</taxon>
        <taxon>asterids</taxon>
        <taxon>lamiids</taxon>
        <taxon>Lamiales</taxon>
        <taxon>Lamiaceae</taxon>
        <taxon>Nepetoideae</taxon>
        <taxon>Mentheae</taxon>
        <taxon>Salviinae</taxon>
        <taxon>Salvia</taxon>
        <taxon>Salvia subgen. Calosphace</taxon>
        <taxon>core Calosphace</taxon>
    </lineage>
</organism>
<feature type="region of interest" description="Disordered" evidence="1">
    <location>
        <begin position="15"/>
        <end position="34"/>
    </location>
</feature>
<comment type="caution">
    <text evidence="2">The sequence shown here is derived from an EMBL/GenBank/DDBJ whole genome shotgun (WGS) entry which is preliminary data.</text>
</comment>
<proteinExistence type="predicted"/>
<dbReference type="AlphaFoldDB" id="A0A8X8VWP3"/>
<evidence type="ECO:0000313" key="3">
    <source>
        <dbReference type="Proteomes" id="UP000298416"/>
    </source>
</evidence>
<gene>
    <name evidence="2" type="ORF">SASPL_156532</name>
</gene>
<dbReference type="EMBL" id="PNBA02000430">
    <property type="protein sequence ID" value="KAG6383705.1"/>
    <property type="molecule type" value="Genomic_DNA"/>
</dbReference>
<protein>
    <submittedName>
        <fullName evidence="2">Uncharacterized protein</fullName>
    </submittedName>
</protein>
<dbReference type="Proteomes" id="UP000298416">
    <property type="component" value="Unassembled WGS sequence"/>
</dbReference>
<evidence type="ECO:0000256" key="1">
    <source>
        <dbReference type="SAM" id="MobiDB-lite"/>
    </source>
</evidence>
<evidence type="ECO:0000313" key="2">
    <source>
        <dbReference type="EMBL" id="KAG6383705.1"/>
    </source>
</evidence>
<keyword evidence="3" id="KW-1185">Reference proteome</keyword>
<reference evidence="2" key="2">
    <citation type="submission" date="2020-08" db="EMBL/GenBank/DDBJ databases">
        <title>Plant Genome Project.</title>
        <authorList>
            <person name="Zhang R.-G."/>
        </authorList>
    </citation>
    <scope>NUCLEOTIDE SEQUENCE</scope>
    <source>
        <strain evidence="2">Huo1</strain>
        <tissue evidence="2">Leaf</tissue>
    </source>
</reference>
<name>A0A8X8VWP3_SALSN</name>
<sequence>MNSINFVNRHSISDQEIGVGDPDTVDDEADGGPIRGDVDVAEFADEDDVVGEEGVEEGGGVRRAGLPTSKLEKKRHIALLRSRFLLSLMSAVDLPYLSQTSTMLGYCP</sequence>